<dbReference type="OrthoDB" id="10013825at2759"/>
<dbReference type="RefSeq" id="XP_009833186.1">
    <property type="nucleotide sequence ID" value="XM_009834884.1"/>
</dbReference>
<accession>W4GE97</accession>
<dbReference type="VEuPathDB" id="FungiDB:H257_08821"/>
<evidence type="ECO:0000313" key="1">
    <source>
        <dbReference type="EMBL" id="ETV77399.1"/>
    </source>
</evidence>
<protein>
    <submittedName>
        <fullName evidence="1">Uncharacterized protein</fullName>
    </submittedName>
</protein>
<reference evidence="1" key="1">
    <citation type="submission" date="2013-12" db="EMBL/GenBank/DDBJ databases">
        <title>The Genome Sequence of Aphanomyces astaci APO3.</title>
        <authorList>
            <consortium name="The Broad Institute Genomics Platform"/>
            <person name="Russ C."/>
            <person name="Tyler B."/>
            <person name="van West P."/>
            <person name="Dieguez-Uribeondo J."/>
            <person name="Young S.K."/>
            <person name="Zeng Q."/>
            <person name="Gargeya S."/>
            <person name="Fitzgerald M."/>
            <person name="Abouelleil A."/>
            <person name="Alvarado L."/>
            <person name="Chapman S.B."/>
            <person name="Gainer-Dewar J."/>
            <person name="Goldberg J."/>
            <person name="Griggs A."/>
            <person name="Gujja S."/>
            <person name="Hansen M."/>
            <person name="Howarth C."/>
            <person name="Imamovic A."/>
            <person name="Ireland A."/>
            <person name="Larimer J."/>
            <person name="McCowan C."/>
            <person name="Murphy C."/>
            <person name="Pearson M."/>
            <person name="Poon T.W."/>
            <person name="Priest M."/>
            <person name="Roberts A."/>
            <person name="Saif S."/>
            <person name="Shea T."/>
            <person name="Sykes S."/>
            <person name="Wortman J."/>
            <person name="Nusbaum C."/>
            <person name="Birren B."/>
        </authorList>
    </citation>
    <scope>NUCLEOTIDE SEQUENCE [LARGE SCALE GENOMIC DNA]</scope>
    <source>
        <strain evidence="1">APO3</strain>
    </source>
</reference>
<dbReference type="EMBL" id="KI913133">
    <property type="protein sequence ID" value="ETV77399.1"/>
    <property type="molecule type" value="Genomic_DNA"/>
</dbReference>
<sequence>MNEQREAANAAVLARVGPWVGKRLLPGSRSDDTTADESAETVYEGDINHIPYRIITGGYTEDLQLTRLNVSIDSNRVVTRVWIG</sequence>
<name>W4GE97_APHAT</name>
<dbReference type="GeneID" id="20810817"/>
<proteinExistence type="predicted"/>
<gene>
    <name evidence="1" type="ORF">H257_08821</name>
</gene>
<dbReference type="AlphaFoldDB" id="W4GE97"/>
<organism evidence="1">
    <name type="scientific">Aphanomyces astaci</name>
    <name type="common">Crayfish plague agent</name>
    <dbReference type="NCBI Taxonomy" id="112090"/>
    <lineage>
        <taxon>Eukaryota</taxon>
        <taxon>Sar</taxon>
        <taxon>Stramenopiles</taxon>
        <taxon>Oomycota</taxon>
        <taxon>Saprolegniomycetes</taxon>
        <taxon>Saprolegniales</taxon>
        <taxon>Verrucalvaceae</taxon>
        <taxon>Aphanomyces</taxon>
    </lineage>
</organism>